<reference evidence="2" key="1">
    <citation type="submission" date="2019-09" db="EMBL/GenBank/DDBJ databases">
        <authorList>
            <person name="Needham M D."/>
        </authorList>
    </citation>
    <scope>NUCLEOTIDE SEQUENCE</scope>
</reference>
<keyword evidence="1" id="KW-0812">Transmembrane</keyword>
<evidence type="ECO:0000256" key="1">
    <source>
        <dbReference type="SAM" id="Phobius"/>
    </source>
</evidence>
<organism evidence="2">
    <name type="scientific">seawater metagenome</name>
    <dbReference type="NCBI Taxonomy" id="1561972"/>
    <lineage>
        <taxon>unclassified sequences</taxon>
        <taxon>metagenomes</taxon>
        <taxon>ecological metagenomes</taxon>
    </lineage>
</organism>
<dbReference type="AlphaFoldDB" id="A0A5E8CLJ2"/>
<protein>
    <submittedName>
        <fullName evidence="2">Uncharacterized protein</fullName>
    </submittedName>
</protein>
<proteinExistence type="predicted"/>
<accession>A0A5E8CLJ2</accession>
<gene>
    <name evidence="2" type="ORF">CPAV1605_660</name>
</gene>
<dbReference type="EMBL" id="CABVLZ010000002">
    <property type="protein sequence ID" value="VVU94935.1"/>
    <property type="molecule type" value="Genomic_DNA"/>
</dbReference>
<sequence>MEKTLKQNIRKNNLICSINDHFQKYKTLYTSLILSLFIIFIWNKYGKIIMEYCFHKKNITSKVKIIDKNTEVADSIQEIHKILSQM</sequence>
<name>A0A5E8CLJ2_9ZZZZ</name>
<keyword evidence="1" id="KW-1133">Transmembrane helix</keyword>
<feature type="transmembrane region" description="Helical" evidence="1">
    <location>
        <begin position="28"/>
        <end position="46"/>
    </location>
</feature>
<evidence type="ECO:0000313" key="2">
    <source>
        <dbReference type="EMBL" id="VVU94935.1"/>
    </source>
</evidence>
<keyword evidence="1" id="KW-0472">Membrane</keyword>